<keyword evidence="1" id="KW-0472">Membrane</keyword>
<dbReference type="AlphaFoldDB" id="A0A174FXU6"/>
<keyword evidence="1" id="KW-1133">Transmembrane helix</keyword>
<evidence type="ECO:0000313" key="3">
    <source>
        <dbReference type="Proteomes" id="UP000095468"/>
    </source>
</evidence>
<protein>
    <submittedName>
        <fullName evidence="2">Uncharacterized protein</fullName>
    </submittedName>
</protein>
<sequence>MKSKRFVLNALLVVAILTLFVFSYSYMNQPRFGYALYAVFSGETTYNTIGFIDAIFFYVVGPVSSELVAFVVSYNLNQRSQTHSATSAKQGINLFAIMIILQIATVLIIALTATNVLKYEFGFIASCLMAIAAGIAVSYTTPAKKWLN</sequence>
<dbReference type="Proteomes" id="UP000095468">
    <property type="component" value="Unassembled WGS sequence"/>
</dbReference>
<keyword evidence="1" id="KW-0812">Transmembrane</keyword>
<reference evidence="2 3" key="1">
    <citation type="submission" date="2015-09" db="EMBL/GenBank/DDBJ databases">
        <authorList>
            <consortium name="Pathogen Informatics"/>
        </authorList>
    </citation>
    <scope>NUCLEOTIDE SEQUENCE [LARGE SCALE GENOMIC DNA]</scope>
    <source>
        <strain evidence="2 3">2789STDY5608823</strain>
    </source>
</reference>
<evidence type="ECO:0000256" key="1">
    <source>
        <dbReference type="SAM" id="Phobius"/>
    </source>
</evidence>
<proteinExistence type="predicted"/>
<name>A0A174FXU6_9ACTN</name>
<feature type="transmembrane region" description="Helical" evidence="1">
    <location>
        <begin position="7"/>
        <end position="26"/>
    </location>
</feature>
<accession>A0A174FXU6</accession>
<feature type="transmembrane region" description="Helical" evidence="1">
    <location>
        <begin position="119"/>
        <end position="139"/>
    </location>
</feature>
<gene>
    <name evidence="2" type="ORF">ERS852381_01817</name>
</gene>
<dbReference type="RefSeq" id="WP_055287492.1">
    <property type="nucleotide sequence ID" value="NZ_CYYP01000020.1"/>
</dbReference>
<evidence type="ECO:0000313" key="2">
    <source>
        <dbReference type="EMBL" id="CUO55043.1"/>
    </source>
</evidence>
<dbReference type="EMBL" id="CYYP01000020">
    <property type="protein sequence ID" value="CUO55043.1"/>
    <property type="molecule type" value="Genomic_DNA"/>
</dbReference>
<feature type="transmembrane region" description="Helical" evidence="1">
    <location>
        <begin position="46"/>
        <end position="72"/>
    </location>
</feature>
<organism evidence="2 3">
    <name type="scientific">Collinsella aerofaciens</name>
    <dbReference type="NCBI Taxonomy" id="74426"/>
    <lineage>
        <taxon>Bacteria</taxon>
        <taxon>Bacillati</taxon>
        <taxon>Actinomycetota</taxon>
        <taxon>Coriobacteriia</taxon>
        <taxon>Coriobacteriales</taxon>
        <taxon>Coriobacteriaceae</taxon>
        <taxon>Collinsella</taxon>
    </lineage>
</organism>
<feature type="transmembrane region" description="Helical" evidence="1">
    <location>
        <begin position="92"/>
        <end position="113"/>
    </location>
</feature>